<evidence type="ECO:0000313" key="16">
    <source>
        <dbReference type="EMBL" id="EQB17075.1"/>
    </source>
</evidence>
<keyword evidence="9 12" id="KW-0030">Aminoacyl-tRNA synthetase</keyword>
<protein>
    <recommendedName>
        <fullName evidence="12">Serine--tRNA ligase</fullName>
        <ecNumber evidence="12">6.1.1.11</ecNumber>
    </recommendedName>
    <alternativeName>
        <fullName evidence="12">Seryl-tRNA synthetase</fullName>
        <shortName evidence="12">SerRS</shortName>
    </alternativeName>
    <alternativeName>
        <fullName evidence="12">Seryl-tRNA(Ser/Sec) synthetase</fullName>
    </alternativeName>
</protein>
<dbReference type="CDD" id="cd00770">
    <property type="entry name" value="SerRS_core"/>
    <property type="match status" value="1"/>
</dbReference>
<evidence type="ECO:0000256" key="2">
    <source>
        <dbReference type="ARBA" id="ARBA00005045"/>
    </source>
</evidence>
<dbReference type="HAMAP" id="MF_00176">
    <property type="entry name" value="Ser_tRNA_synth_type1"/>
    <property type="match status" value="1"/>
</dbReference>
<comment type="subunit">
    <text evidence="12">Homodimer. The tRNA molecule binds across the dimer.</text>
</comment>
<dbReference type="SUPFAM" id="SSF46589">
    <property type="entry name" value="tRNA-binding arm"/>
    <property type="match status" value="1"/>
</dbReference>
<dbReference type="PRINTS" id="PR00981">
    <property type="entry name" value="TRNASYNTHSER"/>
</dbReference>
<evidence type="ECO:0000256" key="7">
    <source>
        <dbReference type="ARBA" id="ARBA00022840"/>
    </source>
</evidence>
<dbReference type="PROSITE" id="PS50862">
    <property type="entry name" value="AA_TRNA_LIGASE_II"/>
    <property type="match status" value="1"/>
</dbReference>
<dbReference type="InterPro" id="IPR045864">
    <property type="entry name" value="aa-tRNA-synth_II/BPL/LPL"/>
</dbReference>
<keyword evidence="17" id="KW-1185">Reference proteome</keyword>
<evidence type="ECO:0000313" key="17">
    <source>
        <dbReference type="Proteomes" id="UP000015531"/>
    </source>
</evidence>
<accession>T0IYV6</accession>
<evidence type="ECO:0000256" key="11">
    <source>
        <dbReference type="ARBA" id="ARBA00048823"/>
    </source>
</evidence>
<dbReference type="GO" id="GO:0004828">
    <property type="term" value="F:serine-tRNA ligase activity"/>
    <property type="evidence" value="ECO:0007669"/>
    <property type="project" value="UniProtKB-UniRule"/>
</dbReference>
<dbReference type="Gene3D" id="1.10.287.40">
    <property type="entry name" value="Serine-tRNA synthetase, tRNA binding domain"/>
    <property type="match status" value="1"/>
</dbReference>
<dbReference type="Gene3D" id="3.30.930.10">
    <property type="entry name" value="Bira Bifunctional Protein, Domain 2"/>
    <property type="match status" value="1"/>
</dbReference>
<feature type="binding site" evidence="12">
    <location>
        <position position="384"/>
    </location>
    <ligand>
        <name>L-serine</name>
        <dbReference type="ChEBI" id="CHEBI:33384"/>
    </ligand>
</feature>
<keyword evidence="5 12" id="KW-0436">Ligase</keyword>
<dbReference type="Pfam" id="PF02403">
    <property type="entry name" value="Seryl_tRNA_N"/>
    <property type="match status" value="1"/>
</dbReference>
<proteinExistence type="inferred from homology"/>
<feature type="binding site" evidence="13">
    <location>
        <position position="382"/>
    </location>
    <ligand>
        <name>L-serine</name>
        <dbReference type="ChEBI" id="CHEBI:33384"/>
    </ligand>
</feature>
<gene>
    <name evidence="12" type="primary">serS</name>
    <name evidence="16" type="ORF">RLDS_05405</name>
</gene>
<evidence type="ECO:0000256" key="3">
    <source>
        <dbReference type="ARBA" id="ARBA00010728"/>
    </source>
</evidence>
<dbReference type="Proteomes" id="UP000015531">
    <property type="component" value="Unassembled WGS sequence"/>
</dbReference>
<dbReference type="InterPro" id="IPR033729">
    <property type="entry name" value="SerRS_core"/>
</dbReference>
<organism evidence="16 17">
    <name type="scientific">Sphingobium lactosutens DS20</name>
    <dbReference type="NCBI Taxonomy" id="1331060"/>
    <lineage>
        <taxon>Bacteria</taxon>
        <taxon>Pseudomonadati</taxon>
        <taxon>Pseudomonadota</taxon>
        <taxon>Alphaproteobacteria</taxon>
        <taxon>Sphingomonadales</taxon>
        <taxon>Sphingomonadaceae</taxon>
        <taxon>Sphingobium</taxon>
    </lineage>
</organism>
<name>T0IYV6_9SPHN</name>
<feature type="binding site" evidence="13">
    <location>
        <position position="230"/>
    </location>
    <ligand>
        <name>L-serine</name>
        <dbReference type="ChEBI" id="CHEBI:33384"/>
    </ligand>
</feature>
<dbReference type="RefSeq" id="WP_021224924.1">
    <property type="nucleotide sequence ID" value="NZ_ATDP01000072.1"/>
</dbReference>
<keyword evidence="7 12" id="KW-0067">ATP-binding</keyword>
<dbReference type="InterPro" id="IPR006195">
    <property type="entry name" value="aa-tRNA-synth_II"/>
</dbReference>
<comment type="caution">
    <text evidence="12">Lacks conserved residue(s) required for the propagation of feature annotation.</text>
</comment>
<dbReference type="InterPro" id="IPR010978">
    <property type="entry name" value="tRNA-bd_arm"/>
</dbReference>
<comment type="catalytic activity">
    <reaction evidence="10 12">
        <text>tRNA(Sec) + L-serine + ATP = L-seryl-tRNA(Sec) + AMP + diphosphate + H(+)</text>
        <dbReference type="Rhea" id="RHEA:42580"/>
        <dbReference type="Rhea" id="RHEA-COMP:9742"/>
        <dbReference type="Rhea" id="RHEA-COMP:10128"/>
        <dbReference type="ChEBI" id="CHEBI:15378"/>
        <dbReference type="ChEBI" id="CHEBI:30616"/>
        <dbReference type="ChEBI" id="CHEBI:33019"/>
        <dbReference type="ChEBI" id="CHEBI:33384"/>
        <dbReference type="ChEBI" id="CHEBI:78442"/>
        <dbReference type="ChEBI" id="CHEBI:78533"/>
        <dbReference type="ChEBI" id="CHEBI:456215"/>
        <dbReference type="EC" id="6.1.1.11"/>
    </reaction>
</comment>
<dbReference type="InterPro" id="IPR002317">
    <property type="entry name" value="Ser-tRNA-ligase_type_1"/>
</dbReference>
<evidence type="ECO:0000256" key="9">
    <source>
        <dbReference type="ARBA" id="ARBA00023146"/>
    </source>
</evidence>
<feature type="binding site" evidence="12 14">
    <location>
        <begin position="261"/>
        <end position="263"/>
    </location>
    <ligand>
        <name>ATP</name>
        <dbReference type="ChEBI" id="CHEBI:30616"/>
    </ligand>
</feature>
<dbReference type="InterPro" id="IPR015866">
    <property type="entry name" value="Ser-tRNA-synth_1_N"/>
</dbReference>
<evidence type="ECO:0000256" key="14">
    <source>
        <dbReference type="PIRSR" id="PIRSR001529-2"/>
    </source>
</evidence>
<evidence type="ECO:0000256" key="4">
    <source>
        <dbReference type="ARBA" id="ARBA00022490"/>
    </source>
</evidence>
<dbReference type="SUPFAM" id="SSF55681">
    <property type="entry name" value="Class II aaRS and biotin synthetases"/>
    <property type="match status" value="1"/>
</dbReference>
<dbReference type="eggNOG" id="COG0172">
    <property type="taxonomic scope" value="Bacteria"/>
</dbReference>
<dbReference type="OrthoDB" id="9804647at2"/>
<dbReference type="GO" id="GO:0006434">
    <property type="term" value="P:seryl-tRNA aminoacylation"/>
    <property type="evidence" value="ECO:0007669"/>
    <property type="project" value="UniProtKB-UniRule"/>
</dbReference>
<dbReference type="AlphaFoldDB" id="T0IYV6"/>
<comment type="domain">
    <text evidence="12">Consists of two distinct domains, a catalytic core and a N-terminal extension that is involved in tRNA binding.</text>
</comment>
<dbReference type="PANTHER" id="PTHR43697">
    <property type="entry name" value="SERYL-TRNA SYNTHETASE"/>
    <property type="match status" value="1"/>
</dbReference>
<evidence type="ECO:0000256" key="12">
    <source>
        <dbReference type="HAMAP-Rule" id="MF_00176"/>
    </source>
</evidence>
<dbReference type="NCBIfam" id="TIGR00414">
    <property type="entry name" value="serS"/>
    <property type="match status" value="1"/>
</dbReference>
<evidence type="ECO:0000259" key="15">
    <source>
        <dbReference type="PROSITE" id="PS50862"/>
    </source>
</evidence>
<feature type="domain" description="Aminoacyl-transfer RNA synthetases class-II family profile" evidence="15">
    <location>
        <begin position="172"/>
        <end position="409"/>
    </location>
</feature>
<keyword evidence="6 12" id="KW-0547">Nucleotide-binding</keyword>
<evidence type="ECO:0000256" key="13">
    <source>
        <dbReference type="PIRSR" id="PIRSR001529-1"/>
    </source>
</evidence>
<keyword evidence="8 12" id="KW-0648">Protein biosynthesis</keyword>
<comment type="similarity">
    <text evidence="3 12">Belongs to the class-II aminoacyl-tRNA synthetase family. Type-1 seryl-tRNA synthetase subfamily.</text>
</comment>
<evidence type="ECO:0000256" key="1">
    <source>
        <dbReference type="ARBA" id="ARBA00004496"/>
    </source>
</evidence>
<reference evidence="16 17" key="1">
    <citation type="journal article" date="2013" name="Genome Announc.">
        <title>Draft Genome Sequence of Sphingobium lactosutens Strain DS20T, Isolated from a Hexachlorocyclohexane Dumpsite.</title>
        <authorList>
            <person name="Kumar R."/>
            <person name="Dwivedi V."/>
            <person name="Negi V."/>
            <person name="Khurana J.P."/>
            <person name="Lal R."/>
        </authorList>
    </citation>
    <scope>NUCLEOTIDE SEQUENCE [LARGE SCALE GENOMIC DNA]</scope>
    <source>
        <strain evidence="16 17">DS20</strain>
    </source>
</reference>
<feature type="binding site" evidence="13">
    <location>
        <position position="261"/>
    </location>
    <ligand>
        <name>L-serine</name>
        <dbReference type="ChEBI" id="CHEBI:33384"/>
    </ligand>
</feature>
<feature type="binding site" evidence="12">
    <location>
        <begin position="230"/>
        <end position="232"/>
    </location>
    <ligand>
        <name>L-serine</name>
        <dbReference type="ChEBI" id="CHEBI:33384"/>
    </ligand>
</feature>
<dbReference type="InterPro" id="IPR042103">
    <property type="entry name" value="SerRS_1_N_sf"/>
</dbReference>
<dbReference type="EC" id="6.1.1.11" evidence="12"/>
<dbReference type="GO" id="GO:0016260">
    <property type="term" value="P:selenocysteine biosynthetic process"/>
    <property type="evidence" value="ECO:0007669"/>
    <property type="project" value="UniProtKB-UniRule"/>
</dbReference>
<feature type="binding site" evidence="12 14">
    <location>
        <begin position="348"/>
        <end position="351"/>
    </location>
    <ligand>
        <name>ATP</name>
        <dbReference type="ChEBI" id="CHEBI:30616"/>
    </ligand>
</feature>
<dbReference type="PATRIC" id="fig|1331060.3.peg.1005"/>
<dbReference type="Pfam" id="PF00587">
    <property type="entry name" value="tRNA-synt_2b"/>
    <property type="match status" value="1"/>
</dbReference>
<comment type="function">
    <text evidence="12">Catalyzes the attachment of serine to tRNA(Ser). Is also able to aminoacylate tRNA(Sec) with serine, to form the misacylated tRNA L-seryl-tRNA(Sec), which will be further converted into selenocysteinyl-tRNA(Sec).</text>
</comment>
<dbReference type="PIRSF" id="PIRSF001529">
    <property type="entry name" value="Ser-tRNA-synth_IIa"/>
    <property type="match status" value="1"/>
</dbReference>
<dbReference type="GO" id="GO:0005524">
    <property type="term" value="F:ATP binding"/>
    <property type="evidence" value="ECO:0007669"/>
    <property type="project" value="UniProtKB-UniRule"/>
</dbReference>
<comment type="subcellular location">
    <subcellularLocation>
        <location evidence="1 12">Cytoplasm</location>
    </subcellularLocation>
</comment>
<evidence type="ECO:0000256" key="8">
    <source>
        <dbReference type="ARBA" id="ARBA00022917"/>
    </source>
</evidence>
<comment type="catalytic activity">
    <reaction evidence="11 12">
        <text>tRNA(Ser) + L-serine + ATP = L-seryl-tRNA(Ser) + AMP + diphosphate + H(+)</text>
        <dbReference type="Rhea" id="RHEA:12292"/>
        <dbReference type="Rhea" id="RHEA-COMP:9669"/>
        <dbReference type="Rhea" id="RHEA-COMP:9703"/>
        <dbReference type="ChEBI" id="CHEBI:15378"/>
        <dbReference type="ChEBI" id="CHEBI:30616"/>
        <dbReference type="ChEBI" id="CHEBI:33019"/>
        <dbReference type="ChEBI" id="CHEBI:33384"/>
        <dbReference type="ChEBI" id="CHEBI:78442"/>
        <dbReference type="ChEBI" id="CHEBI:78533"/>
        <dbReference type="ChEBI" id="CHEBI:456215"/>
        <dbReference type="EC" id="6.1.1.11"/>
    </reaction>
</comment>
<comment type="pathway">
    <text evidence="2 12">Aminoacyl-tRNA biosynthesis; selenocysteinyl-tRNA(Sec) biosynthesis; L-seryl-tRNA(Sec) from L-serine and tRNA(Sec): step 1/1.</text>
</comment>
<dbReference type="EMBL" id="ATDP01000072">
    <property type="protein sequence ID" value="EQB17075.1"/>
    <property type="molecule type" value="Genomic_DNA"/>
</dbReference>
<evidence type="ECO:0000256" key="10">
    <source>
        <dbReference type="ARBA" id="ARBA00047929"/>
    </source>
</evidence>
<dbReference type="InterPro" id="IPR002314">
    <property type="entry name" value="aa-tRNA-synt_IIb"/>
</dbReference>
<comment type="caution">
    <text evidence="16">The sequence shown here is derived from an EMBL/GenBank/DDBJ whole genome shotgun (WGS) entry which is preliminary data.</text>
</comment>
<keyword evidence="4 12" id="KW-0963">Cytoplasm</keyword>
<dbReference type="GO" id="GO:0005737">
    <property type="term" value="C:cytoplasm"/>
    <property type="evidence" value="ECO:0007669"/>
    <property type="project" value="UniProtKB-SubCell"/>
</dbReference>
<feature type="binding site" evidence="12 13">
    <location>
        <position position="284"/>
    </location>
    <ligand>
        <name>L-serine</name>
        <dbReference type="ChEBI" id="CHEBI:33384"/>
    </ligand>
</feature>
<sequence length="425" mass="46469">MHDIRFIRENPAAFDAALKRRGLDALASDIIALDEKSRALKTEWQQAQARRNEASKAIGQAMAAKDSDTAEALKAEVARLKDSMPALESEERAIGEQLTALLAAIPNLPADDVPDGADETDNVELSRWGTPRDFAFQPQDHADFGPALGLDFEGGAALSGARFTALRGQMARLHRALAQFMLDQQTTANGYEEAIVPLLVKDAALFGTGQLPKFAEDLFQTTDGRWLIPTAEVSLTNLVADQIVPEDRLPLRLTALTPCFRSEAGSAGRDTRGFIRQHQFEKVELVAICRPEESEAEHERMVAAAEGILQALALPYRKMLLCTGDMGFGARKTYDLEVWLPSQKTYREISSVSNCGDFQARRMNARMRPDGGKQTMFLHTLNGSGLAVGRTLVAVLENYQQADGSVIIPDALAPYMGGVTTLEPR</sequence>
<dbReference type="UniPathway" id="UPA00906">
    <property type="reaction ID" value="UER00895"/>
</dbReference>
<dbReference type="PANTHER" id="PTHR43697:SF1">
    <property type="entry name" value="SERINE--TRNA LIGASE"/>
    <property type="match status" value="1"/>
</dbReference>
<evidence type="ECO:0000256" key="6">
    <source>
        <dbReference type="ARBA" id="ARBA00022741"/>
    </source>
</evidence>
<evidence type="ECO:0000256" key="5">
    <source>
        <dbReference type="ARBA" id="ARBA00022598"/>
    </source>
</evidence>